<dbReference type="InterPro" id="IPR003593">
    <property type="entry name" value="AAA+_ATPase"/>
</dbReference>
<dbReference type="GO" id="GO:0005524">
    <property type="term" value="F:ATP binding"/>
    <property type="evidence" value="ECO:0007669"/>
    <property type="project" value="UniProtKB-KW"/>
</dbReference>
<dbReference type="Gene3D" id="3.40.50.300">
    <property type="entry name" value="P-loop containing nucleotide triphosphate hydrolases"/>
    <property type="match status" value="1"/>
</dbReference>
<name>A0A4D7QJC4_9HYPH</name>
<dbReference type="SMART" id="SM00382">
    <property type="entry name" value="AAA"/>
    <property type="match status" value="1"/>
</dbReference>
<dbReference type="PANTHER" id="PTHR43166:SF6">
    <property type="entry name" value="PHOSPHONATES IMPORT ATP-BINDING PROTEIN PHNC"/>
    <property type="match status" value="1"/>
</dbReference>
<reference evidence="9 10" key="1">
    <citation type="submission" date="2019-04" db="EMBL/GenBank/DDBJ databases">
        <title>Phreatobacter aquaticus sp. nov.</title>
        <authorList>
            <person name="Choi A."/>
            <person name="Baek K."/>
        </authorList>
    </citation>
    <scope>NUCLEOTIDE SEQUENCE [LARGE SCALE GENOMIC DNA]</scope>
    <source>
        <strain evidence="9 10">NMCR1094</strain>
    </source>
</reference>
<accession>A0A4D7QJC4</accession>
<dbReference type="GO" id="GO:0015416">
    <property type="term" value="F:ABC-type phosphonate transporter activity"/>
    <property type="evidence" value="ECO:0007669"/>
    <property type="project" value="InterPro"/>
</dbReference>
<dbReference type="GO" id="GO:0016020">
    <property type="term" value="C:membrane"/>
    <property type="evidence" value="ECO:0007669"/>
    <property type="project" value="InterPro"/>
</dbReference>
<dbReference type="PROSITE" id="PS00211">
    <property type="entry name" value="ABC_TRANSPORTER_1"/>
    <property type="match status" value="1"/>
</dbReference>
<keyword evidence="5 9" id="KW-0067">ATP-binding</keyword>
<evidence type="ECO:0000256" key="5">
    <source>
        <dbReference type="ARBA" id="ARBA00022840"/>
    </source>
</evidence>
<dbReference type="KEGG" id="paqt:E8L99_00965"/>
<evidence type="ECO:0000313" key="10">
    <source>
        <dbReference type="Proteomes" id="UP000298588"/>
    </source>
</evidence>
<dbReference type="NCBIfam" id="TIGR02315">
    <property type="entry name" value="ABC_phnC"/>
    <property type="match status" value="1"/>
</dbReference>
<proteinExistence type="inferred from homology"/>
<evidence type="ECO:0000256" key="7">
    <source>
        <dbReference type="ARBA" id="ARBA00023136"/>
    </source>
</evidence>
<evidence type="ECO:0000256" key="2">
    <source>
        <dbReference type="ARBA" id="ARBA00022448"/>
    </source>
</evidence>
<dbReference type="InterPro" id="IPR027417">
    <property type="entry name" value="P-loop_NTPase"/>
</dbReference>
<dbReference type="PANTHER" id="PTHR43166">
    <property type="entry name" value="AMINO ACID IMPORT ATP-BINDING PROTEIN"/>
    <property type="match status" value="1"/>
</dbReference>
<keyword evidence="3" id="KW-1003">Cell membrane</keyword>
<dbReference type="AlphaFoldDB" id="A0A4D7QJC4"/>
<keyword evidence="10" id="KW-1185">Reference proteome</keyword>
<gene>
    <name evidence="9" type="primary">phnC</name>
    <name evidence="9" type="ORF">E8L99_00965</name>
</gene>
<keyword evidence="6" id="KW-1278">Translocase</keyword>
<evidence type="ECO:0000256" key="3">
    <source>
        <dbReference type="ARBA" id="ARBA00022475"/>
    </source>
</evidence>
<comment type="similarity">
    <text evidence="1">Belongs to the ABC transporter superfamily.</text>
</comment>
<dbReference type="InterPro" id="IPR012693">
    <property type="entry name" value="ABC_transpr_PhnC"/>
</dbReference>
<dbReference type="InterPro" id="IPR050086">
    <property type="entry name" value="MetN_ABC_transporter-like"/>
</dbReference>
<dbReference type="EMBL" id="CP039865">
    <property type="protein sequence ID" value="QCK84462.1"/>
    <property type="molecule type" value="Genomic_DNA"/>
</dbReference>
<keyword evidence="4" id="KW-0547">Nucleotide-binding</keyword>
<evidence type="ECO:0000256" key="1">
    <source>
        <dbReference type="ARBA" id="ARBA00005417"/>
    </source>
</evidence>
<dbReference type="InterPro" id="IPR003439">
    <property type="entry name" value="ABC_transporter-like_ATP-bd"/>
</dbReference>
<feature type="domain" description="ABC transporter" evidence="8">
    <location>
        <begin position="2"/>
        <end position="245"/>
    </location>
</feature>
<dbReference type="Proteomes" id="UP000298588">
    <property type="component" value="Chromosome"/>
</dbReference>
<protein>
    <submittedName>
        <fullName evidence="9">Phosphonate ABC transporter ATP-binding protein</fullName>
    </submittedName>
</protein>
<evidence type="ECO:0000256" key="6">
    <source>
        <dbReference type="ARBA" id="ARBA00022967"/>
    </source>
</evidence>
<sequence length="268" mass="29118">MLTIDRVTRRFGAKAAVEDVSLEVAPGAFVGVIGRSGAGKSTLLRMINRLQEPSEGRILFEGRNVTTLTGADLRDWRQSCAMIFQQFNLVGRLDVMTNVLMGRLNHVGTARALFKLWSIDDRAIALSALEQFDIATLAAQRAESLSGGQQQRVAIARALVQEPKIILADEPIASLDPRNTRIVMDALQRINKHYGITIICNLHSLDIARTYCDRLVGMAQGRIVFDGAPEALTDDAARDLYGIEAGDVLDGHTPVPAPAAQMPSPAFA</sequence>
<evidence type="ECO:0000259" key="8">
    <source>
        <dbReference type="PROSITE" id="PS50893"/>
    </source>
</evidence>
<dbReference type="InterPro" id="IPR017871">
    <property type="entry name" value="ABC_transporter-like_CS"/>
</dbReference>
<dbReference type="RefSeq" id="WP_137097797.1">
    <property type="nucleotide sequence ID" value="NZ_CP039865.1"/>
</dbReference>
<evidence type="ECO:0000313" key="9">
    <source>
        <dbReference type="EMBL" id="QCK84462.1"/>
    </source>
</evidence>
<dbReference type="PROSITE" id="PS50893">
    <property type="entry name" value="ABC_TRANSPORTER_2"/>
    <property type="match status" value="1"/>
</dbReference>
<keyword evidence="2" id="KW-0813">Transport</keyword>
<keyword evidence="7" id="KW-0472">Membrane</keyword>
<dbReference type="Pfam" id="PF00005">
    <property type="entry name" value="ABC_tran"/>
    <property type="match status" value="1"/>
</dbReference>
<evidence type="ECO:0000256" key="4">
    <source>
        <dbReference type="ARBA" id="ARBA00022741"/>
    </source>
</evidence>
<dbReference type="OrthoDB" id="9802264at2"/>
<dbReference type="SUPFAM" id="SSF52540">
    <property type="entry name" value="P-loop containing nucleoside triphosphate hydrolases"/>
    <property type="match status" value="1"/>
</dbReference>
<organism evidence="9 10">
    <name type="scientific">Phreatobacter aquaticus</name>
    <dbReference type="NCBI Taxonomy" id="2570229"/>
    <lineage>
        <taxon>Bacteria</taxon>
        <taxon>Pseudomonadati</taxon>
        <taxon>Pseudomonadota</taxon>
        <taxon>Alphaproteobacteria</taxon>
        <taxon>Hyphomicrobiales</taxon>
        <taxon>Phreatobacteraceae</taxon>
        <taxon>Phreatobacter</taxon>
    </lineage>
</organism>
<dbReference type="CDD" id="cd03256">
    <property type="entry name" value="ABC_PhnC_transporter"/>
    <property type="match status" value="1"/>
</dbReference>
<dbReference type="GO" id="GO:0016887">
    <property type="term" value="F:ATP hydrolysis activity"/>
    <property type="evidence" value="ECO:0007669"/>
    <property type="project" value="InterPro"/>
</dbReference>